<dbReference type="KEGG" id="sfol:H3H32_00475"/>
<protein>
    <submittedName>
        <fullName evidence="2">DUF4297 domain-containing protein</fullName>
    </submittedName>
</protein>
<dbReference type="GO" id="GO:0004518">
    <property type="term" value="F:nuclease activity"/>
    <property type="evidence" value="ECO:0007669"/>
    <property type="project" value="InterPro"/>
</dbReference>
<name>A0A7G5GX89_9BACT</name>
<sequence>MATNKSQLPASVKLLADRRKGGEYNLHGIEYQLRYSICKALTVLEQSQQTMLRLEGIEDVDVLHQRGEGSLQLYQLKHTTSKIQANHFTKWGLLQNFLEAYLLEPSAEFILVTNQAPSDINVAAFQNSQFNEQIIAFWQNKIEEIRMTDKRATSWAWSNYNTNDFLNKIQLIIVSEQEIKAQTDRLIVNRFDVNNKTEANYLDALFYYFFVTARQKGTITYQNIEAVIEQVKNFVAKGVINLAIQQKWLELIEFKQDLNKDLSSYFDGKAALPAHIALGLPVTRQKTEQAILDHLLKYDCAIIRASSGQGKSTLGWMVSKTLSDNQTHKIYQLHHCPTTESVGSIVDFLQSAIKASGKIPLVIIDGLSVATAAWTELAGRMIEEPIKFIITTRQEDWFRFGREAYKVNLGQPIDLKFTDIEAKYIYTELKRRKKIYSDTIHWQRSWEKVKDSGLLIEYVYLLTRGEMLQDRLRDQTQKLGEEVDGALKLHILRMISFADISGVRIQIFRLLDKISQHDPSPQTDLGLMLEQLEKEYSLRFDEEYVEGLHPVRSAHLSTLLHKYVPYSKTLINLFDVVDSHQLYQLSIEIPLRIRAHEELTFYQSLADKLIKVESSHTVSVLFGLYHGEIIRYWQKHQDTFDSVFDQGSFMLLPMMTMPFPHPKSNLSDLLADMLKGNAQHLISAAKELPPLTIQQTSLGKLMPLLCERINLIEQPDSHAGQLLRWFHLFNISVPLPSDLQLLGYLSELDSETGAELAEAVFTTHPAEFRQFSRSHLDLIISWLKIKTNTLTITPDDDKIIIEYLLTDKLADQANDESVQRIEVVRAWLPLYEVYETNAIMLPFPNEQLISVVKQNAHKAMPNTNIISSFTVRLNQIWWDTLERQYVADSVYFWQKQWMDLRQYALECVRLSCRIMELQLMRQSSDKIFSKAIEGLEQASMLFLNTDKTIRQFPVNQITAEERITPFKEEVSKMRDWSRAFSNFLNQFTGLFVIDKPDVRHLALINLRSTMYFLPLMQDRFDYVVANTWEYFITETLKQDEILSYRRIQRTAIFYAEHVQRSTFPVVLEVHKTVKDKWEEKQAGRLRILNLVLDNLEEMTGRTVYHPVHIIEEELLSNAVFGMEILDVKNAESNLEYLLINLSVLADSDFDFITIVFCQQSIAKSALRFNRSILQLADKTLRGEDITVEEFNAPHPVIPNRELLMPLPDVSFHEGILEEDVEAVTKIIIAVWKVAEFKSRLSSNQSVQKEWLDSQLISLKKEIDSQLTIIKNVFGN</sequence>
<dbReference type="RefSeq" id="WP_182460739.1">
    <property type="nucleotide sequence ID" value="NZ_CP059732.1"/>
</dbReference>
<dbReference type="AlphaFoldDB" id="A0A7G5GX89"/>
<keyword evidence="3" id="KW-1185">Reference proteome</keyword>
<dbReference type="Proteomes" id="UP000515369">
    <property type="component" value="Chromosome"/>
</dbReference>
<proteinExistence type="predicted"/>
<feature type="domain" description="CD-NTase associated protein 4-like DNA endonuclease" evidence="1">
    <location>
        <begin position="21"/>
        <end position="145"/>
    </location>
</feature>
<organism evidence="2 3">
    <name type="scientific">Spirosoma foliorum</name>
    <dbReference type="NCBI Taxonomy" id="2710596"/>
    <lineage>
        <taxon>Bacteria</taxon>
        <taxon>Pseudomonadati</taxon>
        <taxon>Bacteroidota</taxon>
        <taxon>Cytophagia</taxon>
        <taxon>Cytophagales</taxon>
        <taxon>Cytophagaceae</taxon>
        <taxon>Spirosoma</taxon>
    </lineage>
</organism>
<evidence type="ECO:0000313" key="2">
    <source>
        <dbReference type="EMBL" id="QMW03481.1"/>
    </source>
</evidence>
<dbReference type="EMBL" id="CP059732">
    <property type="protein sequence ID" value="QMW03481.1"/>
    <property type="molecule type" value="Genomic_DNA"/>
</dbReference>
<dbReference type="InterPro" id="IPR025382">
    <property type="entry name" value="Cap4-like_endonuclease_dom"/>
</dbReference>
<evidence type="ECO:0000259" key="1">
    <source>
        <dbReference type="Pfam" id="PF14130"/>
    </source>
</evidence>
<dbReference type="Pfam" id="PF14130">
    <property type="entry name" value="Cap4_nuclease"/>
    <property type="match status" value="1"/>
</dbReference>
<evidence type="ECO:0000313" key="3">
    <source>
        <dbReference type="Proteomes" id="UP000515369"/>
    </source>
</evidence>
<gene>
    <name evidence="2" type="ORF">H3H32_00475</name>
</gene>
<reference evidence="2 3" key="1">
    <citation type="submission" date="2020-07" db="EMBL/GenBank/DDBJ databases">
        <title>Spirosoma foliorum sp. nov., isolated from the leaves on the Nejang mountain Korea, Republic of.</title>
        <authorList>
            <person name="Ho H."/>
            <person name="Lee Y.-J."/>
            <person name="Nurcahyanto D.-A."/>
            <person name="Kim S.-G."/>
        </authorList>
    </citation>
    <scope>NUCLEOTIDE SEQUENCE [LARGE SCALE GENOMIC DNA]</scope>
    <source>
        <strain evidence="2 3">PL0136</strain>
    </source>
</reference>
<accession>A0A7G5GX89</accession>